<evidence type="ECO:0000313" key="2">
    <source>
        <dbReference type="Proteomes" id="UP000623129"/>
    </source>
</evidence>
<sequence length="69" mass="7916">MDGLGKVRRRMIIQSSQRCHKTWHLEGCIIEASSACYLELMPVLQHRPTYLRRNPNHKSGLELTVGGEL</sequence>
<dbReference type="EMBL" id="SWLB01000005">
    <property type="protein sequence ID" value="KAF3338686.1"/>
    <property type="molecule type" value="Genomic_DNA"/>
</dbReference>
<dbReference type="Proteomes" id="UP000623129">
    <property type="component" value="Unassembled WGS sequence"/>
</dbReference>
<evidence type="ECO:0000313" key="1">
    <source>
        <dbReference type="EMBL" id="KAF3338686.1"/>
    </source>
</evidence>
<name>A0A833RGG9_9POAL</name>
<proteinExistence type="predicted"/>
<dbReference type="AlphaFoldDB" id="A0A833RGG9"/>
<gene>
    <name evidence="1" type="ORF">FCM35_KLT17523</name>
</gene>
<organism evidence="1 2">
    <name type="scientific">Carex littledalei</name>
    <dbReference type="NCBI Taxonomy" id="544730"/>
    <lineage>
        <taxon>Eukaryota</taxon>
        <taxon>Viridiplantae</taxon>
        <taxon>Streptophyta</taxon>
        <taxon>Embryophyta</taxon>
        <taxon>Tracheophyta</taxon>
        <taxon>Spermatophyta</taxon>
        <taxon>Magnoliopsida</taxon>
        <taxon>Liliopsida</taxon>
        <taxon>Poales</taxon>
        <taxon>Cyperaceae</taxon>
        <taxon>Cyperoideae</taxon>
        <taxon>Cariceae</taxon>
        <taxon>Carex</taxon>
        <taxon>Carex subgen. Euthyceras</taxon>
    </lineage>
</organism>
<accession>A0A833RGG9</accession>
<keyword evidence="2" id="KW-1185">Reference proteome</keyword>
<reference evidence="1" key="1">
    <citation type="submission" date="2020-01" db="EMBL/GenBank/DDBJ databases">
        <title>Genome sequence of Kobresia littledalei, the first chromosome-level genome in the family Cyperaceae.</title>
        <authorList>
            <person name="Qu G."/>
        </authorList>
    </citation>
    <scope>NUCLEOTIDE SEQUENCE</scope>
    <source>
        <strain evidence="1">C.B.Clarke</strain>
        <tissue evidence="1">Leaf</tissue>
    </source>
</reference>
<protein>
    <submittedName>
        <fullName evidence="1">Uncharacterized protein</fullName>
    </submittedName>
</protein>
<comment type="caution">
    <text evidence="1">The sequence shown here is derived from an EMBL/GenBank/DDBJ whole genome shotgun (WGS) entry which is preliminary data.</text>
</comment>